<dbReference type="GO" id="GO:0046872">
    <property type="term" value="F:metal ion binding"/>
    <property type="evidence" value="ECO:0007669"/>
    <property type="project" value="UniProtKB-UniRule"/>
</dbReference>
<evidence type="ECO:0000256" key="8">
    <source>
        <dbReference type="ARBA" id="ARBA00023288"/>
    </source>
</evidence>
<dbReference type="GO" id="GO:0098552">
    <property type="term" value="C:side of membrane"/>
    <property type="evidence" value="ECO:0007669"/>
    <property type="project" value="UniProtKB-KW"/>
</dbReference>
<evidence type="ECO:0000256" key="9">
    <source>
        <dbReference type="PROSITE-ProRule" id="PRU01356"/>
    </source>
</evidence>
<evidence type="ECO:0000256" key="11">
    <source>
        <dbReference type="SAM" id="Phobius"/>
    </source>
</evidence>
<evidence type="ECO:0000256" key="2">
    <source>
        <dbReference type="ARBA" id="ARBA00004613"/>
    </source>
</evidence>
<name>A0A439DIK4_9PEZI</name>
<accession>A0A439DIK4</accession>
<feature type="signal peptide" evidence="12">
    <location>
        <begin position="1"/>
        <end position="22"/>
    </location>
</feature>
<feature type="transmembrane region" description="Helical" evidence="11">
    <location>
        <begin position="150"/>
        <end position="172"/>
    </location>
</feature>
<gene>
    <name evidence="14" type="ORF">EKO27_g889</name>
</gene>
<dbReference type="PROSITE" id="PS52012">
    <property type="entry name" value="CFEM"/>
    <property type="match status" value="1"/>
</dbReference>
<feature type="chain" id="PRO_5019370126" description="CFEM domain-containing protein" evidence="12">
    <location>
        <begin position="23"/>
        <end position="281"/>
    </location>
</feature>
<comment type="caution">
    <text evidence="14">The sequence shown here is derived from an EMBL/GenBank/DDBJ whole genome shotgun (WGS) entry which is preliminary data.</text>
</comment>
<evidence type="ECO:0000256" key="12">
    <source>
        <dbReference type="SAM" id="SignalP"/>
    </source>
</evidence>
<dbReference type="Pfam" id="PF05730">
    <property type="entry name" value="CFEM"/>
    <property type="match status" value="1"/>
</dbReference>
<dbReference type="Proteomes" id="UP000286045">
    <property type="component" value="Unassembled WGS sequence"/>
</dbReference>
<dbReference type="InterPro" id="IPR008427">
    <property type="entry name" value="Extracellular_membr_CFEM_dom"/>
</dbReference>
<keyword evidence="11" id="KW-1133">Transmembrane helix</keyword>
<keyword evidence="5" id="KW-0336">GPI-anchor</keyword>
<reference evidence="14 15" key="1">
    <citation type="submission" date="2018-12" db="EMBL/GenBank/DDBJ databases">
        <title>Draft genome sequence of Xylaria grammica IHI A82.</title>
        <authorList>
            <person name="Buettner E."/>
            <person name="Kellner H."/>
        </authorList>
    </citation>
    <scope>NUCLEOTIDE SEQUENCE [LARGE SCALE GENOMIC DNA]</scope>
    <source>
        <strain evidence="14 15">IHI A82</strain>
    </source>
</reference>
<evidence type="ECO:0000256" key="1">
    <source>
        <dbReference type="ARBA" id="ARBA00004589"/>
    </source>
</evidence>
<evidence type="ECO:0000256" key="6">
    <source>
        <dbReference type="ARBA" id="ARBA00022729"/>
    </source>
</evidence>
<evidence type="ECO:0000256" key="3">
    <source>
        <dbReference type="ARBA" id="ARBA00010031"/>
    </source>
</evidence>
<keyword evidence="11" id="KW-0812">Transmembrane</keyword>
<keyword evidence="9" id="KW-0408">Iron</keyword>
<evidence type="ECO:0000313" key="14">
    <source>
        <dbReference type="EMBL" id="RWA14236.1"/>
    </source>
</evidence>
<sequence length="281" mass="29353">MRLPLVALALALALSFAIVTEAQNFSSYVPECVPPCVEQTVNHTKVCPDLSDNECLCANSSQIILPSRFCFMQNCNSTNPIELRSEITSRWEEFCNDSGIPVDLSTNWDPTPTSSPTSSVTSSVLSTSSSTASSDSIPALASGLSTGAKAGIGVGAGVGSLAVIGGLVFLGFRLGRRKRRESKVVAESMPPFNGAVHPGNGQSTTLPDTTTTWTAAEGGGDNWTYKPQPALAELSSPSSPHSGPLAHELPVNEYPAELYGAMPPELSADGEIPRTASAGRL</sequence>
<dbReference type="STRING" id="363999.A0A439DIK4"/>
<keyword evidence="11" id="KW-0472">Membrane</keyword>
<dbReference type="GO" id="GO:0005576">
    <property type="term" value="C:extracellular region"/>
    <property type="evidence" value="ECO:0007669"/>
    <property type="project" value="UniProtKB-SubCell"/>
</dbReference>
<keyword evidence="15" id="KW-1185">Reference proteome</keyword>
<keyword evidence="9" id="KW-0349">Heme</keyword>
<feature type="binding site" description="axial binding residue" evidence="9">
    <location>
        <position position="52"/>
    </location>
    <ligand>
        <name>heme</name>
        <dbReference type="ChEBI" id="CHEBI:30413"/>
    </ligand>
    <ligandPart>
        <name>Fe</name>
        <dbReference type="ChEBI" id="CHEBI:18248"/>
    </ligandPart>
</feature>
<evidence type="ECO:0000256" key="7">
    <source>
        <dbReference type="ARBA" id="ARBA00023157"/>
    </source>
</evidence>
<evidence type="ECO:0000256" key="5">
    <source>
        <dbReference type="ARBA" id="ARBA00022622"/>
    </source>
</evidence>
<comment type="caution">
    <text evidence="9">Lacks conserved residue(s) required for the propagation of feature annotation.</text>
</comment>
<organism evidence="14 15">
    <name type="scientific">Xylaria grammica</name>
    <dbReference type="NCBI Taxonomy" id="363999"/>
    <lineage>
        <taxon>Eukaryota</taxon>
        <taxon>Fungi</taxon>
        <taxon>Dikarya</taxon>
        <taxon>Ascomycota</taxon>
        <taxon>Pezizomycotina</taxon>
        <taxon>Sordariomycetes</taxon>
        <taxon>Xylariomycetidae</taxon>
        <taxon>Xylariales</taxon>
        <taxon>Xylariaceae</taxon>
        <taxon>Xylaria</taxon>
    </lineage>
</organism>
<keyword evidence="4" id="KW-0964">Secreted</keyword>
<feature type="domain" description="CFEM" evidence="13">
    <location>
        <begin position="4"/>
        <end position="131"/>
    </location>
</feature>
<evidence type="ECO:0000259" key="13">
    <source>
        <dbReference type="PROSITE" id="PS52012"/>
    </source>
</evidence>
<keyword evidence="8" id="KW-0449">Lipoprotein</keyword>
<evidence type="ECO:0000256" key="10">
    <source>
        <dbReference type="SAM" id="MobiDB-lite"/>
    </source>
</evidence>
<keyword evidence="5" id="KW-0325">Glycoprotein</keyword>
<protein>
    <recommendedName>
        <fullName evidence="13">CFEM domain-containing protein</fullName>
    </recommendedName>
</protein>
<evidence type="ECO:0000256" key="4">
    <source>
        <dbReference type="ARBA" id="ARBA00022525"/>
    </source>
</evidence>
<feature type="region of interest" description="Disordered" evidence="10">
    <location>
        <begin position="105"/>
        <end position="135"/>
    </location>
</feature>
<proteinExistence type="inferred from homology"/>
<dbReference type="EMBL" id="RYZI01000011">
    <property type="protein sequence ID" value="RWA14236.1"/>
    <property type="molecule type" value="Genomic_DNA"/>
</dbReference>
<comment type="similarity">
    <text evidence="3">Belongs to the RBT5 family.</text>
</comment>
<keyword evidence="7" id="KW-1015">Disulfide bond</keyword>
<dbReference type="AlphaFoldDB" id="A0A439DIK4"/>
<evidence type="ECO:0000313" key="15">
    <source>
        <dbReference type="Proteomes" id="UP000286045"/>
    </source>
</evidence>
<comment type="subcellular location">
    <subcellularLocation>
        <location evidence="1">Membrane</location>
        <topology evidence="1">Lipid-anchor</topology>
        <topology evidence="1">GPI-anchor</topology>
    </subcellularLocation>
    <subcellularLocation>
        <location evidence="2">Secreted</location>
    </subcellularLocation>
</comment>
<keyword evidence="6 12" id="KW-0732">Signal</keyword>
<keyword evidence="9" id="KW-0479">Metal-binding</keyword>
<feature type="region of interest" description="Disordered" evidence="10">
    <location>
        <begin position="262"/>
        <end position="281"/>
    </location>
</feature>